<reference evidence="1 2" key="1">
    <citation type="submission" date="2020-10" db="EMBL/GenBank/DDBJ databases">
        <title>Plant Genome Project.</title>
        <authorList>
            <person name="Zhang R.-G."/>
        </authorList>
    </citation>
    <scope>NUCLEOTIDE SEQUENCE [LARGE SCALE GENOMIC DNA]</scope>
    <source>
        <strain evidence="1">FAFU-HL-1</strain>
        <tissue evidence="1">Leaf</tissue>
    </source>
</reference>
<comment type="caution">
    <text evidence="1">The sequence shown here is derived from an EMBL/GenBank/DDBJ whole genome shotgun (WGS) entry which is preliminary data.</text>
</comment>
<gene>
    <name evidence="1" type="ORF">SADUNF_Sadunf12G0054400</name>
</gene>
<evidence type="ECO:0000313" key="1">
    <source>
        <dbReference type="EMBL" id="KAF9671503.1"/>
    </source>
</evidence>
<protein>
    <submittedName>
        <fullName evidence="1">Uncharacterized protein</fullName>
    </submittedName>
</protein>
<proteinExistence type="predicted"/>
<sequence length="59" mass="6648">MSQNHVGCIARLVCTQHWIGFVDVIGFVILTVSNQVYVMVCDKLNCQDFKMGEISMVLL</sequence>
<evidence type="ECO:0000313" key="2">
    <source>
        <dbReference type="Proteomes" id="UP000657918"/>
    </source>
</evidence>
<organism evidence="1 2">
    <name type="scientific">Salix dunnii</name>
    <dbReference type="NCBI Taxonomy" id="1413687"/>
    <lineage>
        <taxon>Eukaryota</taxon>
        <taxon>Viridiplantae</taxon>
        <taxon>Streptophyta</taxon>
        <taxon>Embryophyta</taxon>
        <taxon>Tracheophyta</taxon>
        <taxon>Spermatophyta</taxon>
        <taxon>Magnoliopsida</taxon>
        <taxon>eudicotyledons</taxon>
        <taxon>Gunneridae</taxon>
        <taxon>Pentapetalae</taxon>
        <taxon>rosids</taxon>
        <taxon>fabids</taxon>
        <taxon>Malpighiales</taxon>
        <taxon>Salicaceae</taxon>
        <taxon>Saliceae</taxon>
        <taxon>Salix</taxon>
    </lineage>
</organism>
<dbReference type="EMBL" id="JADGMS010000012">
    <property type="protein sequence ID" value="KAF9671503.1"/>
    <property type="molecule type" value="Genomic_DNA"/>
</dbReference>
<keyword evidence="2" id="KW-1185">Reference proteome</keyword>
<accession>A0A835JJP2</accession>
<dbReference type="AlphaFoldDB" id="A0A835JJP2"/>
<dbReference type="Proteomes" id="UP000657918">
    <property type="component" value="Unassembled WGS sequence"/>
</dbReference>
<name>A0A835JJP2_9ROSI</name>